<dbReference type="InterPro" id="IPR050109">
    <property type="entry name" value="HTH-type_TetR-like_transc_reg"/>
</dbReference>
<keyword evidence="7" id="KW-1185">Reference proteome</keyword>
<feature type="DNA-binding region" description="H-T-H motif" evidence="4">
    <location>
        <begin position="44"/>
        <end position="63"/>
    </location>
</feature>
<evidence type="ECO:0000256" key="2">
    <source>
        <dbReference type="ARBA" id="ARBA00023125"/>
    </source>
</evidence>
<dbReference type="InterPro" id="IPR001647">
    <property type="entry name" value="HTH_TetR"/>
</dbReference>
<sequence>MAEHRNPSVPAQGSASLRSDARRNRALVLQAARSAFEEAGLGVPLGEIARRAGVGTGTVYRHFPSKTDLFRATVSDRVRLFTDTARELAYADDPGGVFYRYLSAVIRLTVRNKGLCDALEGLGSRFDASPGVETDFREALSALLRRAQQADAVRKDVTIDDLMALLMGCLSMEQRRGPGVAPGRMTALACDSLRPGRNVTKLPPNPPVSRNETRCAVCDGPVPSARTGRPARYCGAPCRQKAHRERARARTAPGGPGAAGDAADVADVGGLSEVVLEAEV</sequence>
<dbReference type="SUPFAM" id="SSF46689">
    <property type="entry name" value="Homeodomain-like"/>
    <property type="match status" value="1"/>
</dbReference>
<keyword evidence="1" id="KW-0805">Transcription regulation</keyword>
<dbReference type="InterPro" id="IPR049445">
    <property type="entry name" value="TetR_SbtR-like_C"/>
</dbReference>
<accession>A0A9X2RSW0</accession>
<dbReference type="Pfam" id="PF00440">
    <property type="entry name" value="TetR_N"/>
    <property type="match status" value="1"/>
</dbReference>
<comment type="caution">
    <text evidence="6">The sequence shown here is derived from an EMBL/GenBank/DDBJ whole genome shotgun (WGS) entry which is preliminary data.</text>
</comment>
<dbReference type="Gene3D" id="1.10.357.10">
    <property type="entry name" value="Tetracycline Repressor, domain 2"/>
    <property type="match status" value="1"/>
</dbReference>
<dbReference type="SUPFAM" id="SSF48498">
    <property type="entry name" value="Tetracyclin repressor-like, C-terminal domain"/>
    <property type="match status" value="1"/>
</dbReference>
<dbReference type="PANTHER" id="PTHR30055">
    <property type="entry name" value="HTH-TYPE TRANSCRIPTIONAL REGULATOR RUTR"/>
    <property type="match status" value="1"/>
</dbReference>
<dbReference type="EMBL" id="JANIID010000050">
    <property type="protein sequence ID" value="MCQ8774660.1"/>
    <property type="molecule type" value="Genomic_DNA"/>
</dbReference>
<name>A0A9X2RSW0_9ACTN</name>
<dbReference type="PROSITE" id="PS50977">
    <property type="entry name" value="HTH_TETR_2"/>
    <property type="match status" value="1"/>
</dbReference>
<dbReference type="GO" id="GO:0000976">
    <property type="term" value="F:transcription cis-regulatory region binding"/>
    <property type="evidence" value="ECO:0007669"/>
    <property type="project" value="TreeGrafter"/>
</dbReference>
<dbReference type="InterPro" id="IPR036271">
    <property type="entry name" value="Tet_transcr_reg_TetR-rel_C_sf"/>
</dbReference>
<evidence type="ECO:0000256" key="1">
    <source>
        <dbReference type="ARBA" id="ARBA00023015"/>
    </source>
</evidence>
<protein>
    <submittedName>
        <fullName evidence="6">TetR/AcrR family transcriptional regulator</fullName>
    </submittedName>
</protein>
<evidence type="ECO:0000256" key="3">
    <source>
        <dbReference type="ARBA" id="ARBA00023163"/>
    </source>
</evidence>
<gene>
    <name evidence="6" type="ORF">NQU55_33595</name>
</gene>
<organism evidence="6 7">
    <name type="scientific">Streptomyces telluris</name>
    <dbReference type="NCBI Taxonomy" id="2720021"/>
    <lineage>
        <taxon>Bacteria</taxon>
        <taxon>Bacillati</taxon>
        <taxon>Actinomycetota</taxon>
        <taxon>Actinomycetes</taxon>
        <taxon>Kitasatosporales</taxon>
        <taxon>Streptomycetaceae</taxon>
        <taxon>Streptomyces</taxon>
    </lineage>
</organism>
<keyword evidence="2 4" id="KW-0238">DNA-binding</keyword>
<evidence type="ECO:0000259" key="5">
    <source>
        <dbReference type="PROSITE" id="PS50977"/>
    </source>
</evidence>
<dbReference type="Pfam" id="PF21597">
    <property type="entry name" value="TetR_C_43"/>
    <property type="match status" value="1"/>
</dbReference>
<dbReference type="PANTHER" id="PTHR30055:SF234">
    <property type="entry name" value="HTH-TYPE TRANSCRIPTIONAL REGULATOR BETI"/>
    <property type="match status" value="1"/>
</dbReference>
<dbReference type="PRINTS" id="PR00455">
    <property type="entry name" value="HTHTETR"/>
</dbReference>
<dbReference type="Proteomes" id="UP001142374">
    <property type="component" value="Unassembled WGS sequence"/>
</dbReference>
<evidence type="ECO:0000313" key="6">
    <source>
        <dbReference type="EMBL" id="MCQ8774660.1"/>
    </source>
</evidence>
<keyword evidence="3" id="KW-0804">Transcription</keyword>
<proteinExistence type="predicted"/>
<dbReference type="AlphaFoldDB" id="A0A9X2RSW0"/>
<dbReference type="InterPro" id="IPR009057">
    <property type="entry name" value="Homeodomain-like_sf"/>
</dbReference>
<feature type="domain" description="HTH tetR-type" evidence="5">
    <location>
        <begin position="22"/>
        <end position="81"/>
    </location>
</feature>
<evidence type="ECO:0000313" key="7">
    <source>
        <dbReference type="Proteomes" id="UP001142374"/>
    </source>
</evidence>
<dbReference type="GO" id="GO:0003700">
    <property type="term" value="F:DNA-binding transcription factor activity"/>
    <property type="evidence" value="ECO:0007669"/>
    <property type="project" value="TreeGrafter"/>
</dbReference>
<evidence type="ECO:0000256" key="4">
    <source>
        <dbReference type="PROSITE-ProRule" id="PRU00335"/>
    </source>
</evidence>
<reference evidence="6" key="1">
    <citation type="submission" date="2022-06" db="EMBL/GenBank/DDBJ databases">
        <title>WGS of actinobacteria.</title>
        <authorList>
            <person name="Thawai C."/>
        </authorList>
    </citation>
    <scope>NUCLEOTIDE SEQUENCE</scope>
    <source>
        <strain evidence="6">AA8</strain>
    </source>
</reference>
<dbReference type="RefSeq" id="WP_168095053.1">
    <property type="nucleotide sequence ID" value="NZ_JAATER010000346.1"/>
</dbReference>